<dbReference type="AlphaFoldDB" id="A0A7W6BD13"/>
<evidence type="ECO:0000256" key="1">
    <source>
        <dbReference type="ARBA" id="ARBA00022679"/>
    </source>
</evidence>
<dbReference type="InterPro" id="IPR016181">
    <property type="entry name" value="Acyl_CoA_acyltransferase"/>
</dbReference>
<dbReference type="InterPro" id="IPR000182">
    <property type="entry name" value="GNAT_dom"/>
</dbReference>
<dbReference type="GO" id="GO:0016747">
    <property type="term" value="F:acyltransferase activity, transferring groups other than amino-acyl groups"/>
    <property type="evidence" value="ECO:0007669"/>
    <property type="project" value="InterPro"/>
</dbReference>
<evidence type="ECO:0000313" key="5">
    <source>
        <dbReference type="Proteomes" id="UP000545490"/>
    </source>
</evidence>
<evidence type="ECO:0000313" key="4">
    <source>
        <dbReference type="EMBL" id="MBB3916904.1"/>
    </source>
</evidence>
<proteinExistence type="predicted"/>
<keyword evidence="1 4" id="KW-0808">Transferase</keyword>
<dbReference type="PROSITE" id="PS51186">
    <property type="entry name" value="GNAT"/>
    <property type="match status" value="1"/>
</dbReference>
<dbReference type="RefSeq" id="WP_245438280.1">
    <property type="nucleotide sequence ID" value="NZ_JACIDG010000011.1"/>
</dbReference>
<feature type="domain" description="N-acetyltransferase" evidence="3">
    <location>
        <begin position="18"/>
        <end position="175"/>
    </location>
</feature>
<dbReference type="Proteomes" id="UP000545490">
    <property type="component" value="Unassembled WGS sequence"/>
</dbReference>
<evidence type="ECO:0000256" key="2">
    <source>
        <dbReference type="ARBA" id="ARBA00023315"/>
    </source>
</evidence>
<reference evidence="4 5" key="1">
    <citation type="submission" date="2020-08" db="EMBL/GenBank/DDBJ databases">
        <title>Genomic Encyclopedia of Type Strains, Phase IV (KMG-IV): sequencing the most valuable type-strain genomes for metagenomic binning, comparative biology and taxonomic classification.</title>
        <authorList>
            <person name="Goeker M."/>
        </authorList>
    </citation>
    <scope>NUCLEOTIDE SEQUENCE [LARGE SCALE GENOMIC DNA]</scope>
    <source>
        <strain evidence="4 5">DSM 19331</strain>
    </source>
</reference>
<comment type="caution">
    <text evidence="4">The sequence shown here is derived from an EMBL/GenBank/DDBJ whole genome shotgun (WGS) entry which is preliminary data.</text>
</comment>
<organism evidence="4 5">
    <name type="scientific">Rhizobium fabae</name>
    <dbReference type="NCBI Taxonomy" id="573179"/>
    <lineage>
        <taxon>Bacteria</taxon>
        <taxon>Pseudomonadati</taxon>
        <taxon>Pseudomonadota</taxon>
        <taxon>Alphaproteobacteria</taxon>
        <taxon>Hyphomicrobiales</taxon>
        <taxon>Rhizobiaceae</taxon>
        <taxon>Rhizobium/Agrobacterium group</taxon>
        <taxon>Rhizobium</taxon>
    </lineage>
</organism>
<name>A0A7W6BD13_9HYPH</name>
<dbReference type="PANTHER" id="PTHR43072:SF23">
    <property type="entry name" value="UPF0039 PROTEIN C11D3.02C"/>
    <property type="match status" value="1"/>
</dbReference>
<evidence type="ECO:0000259" key="3">
    <source>
        <dbReference type="PROSITE" id="PS51186"/>
    </source>
</evidence>
<dbReference type="EMBL" id="JACIDG010000011">
    <property type="protein sequence ID" value="MBB3916904.1"/>
    <property type="molecule type" value="Genomic_DNA"/>
</dbReference>
<keyword evidence="2" id="KW-0012">Acyltransferase</keyword>
<dbReference type="Pfam" id="PF13302">
    <property type="entry name" value="Acetyltransf_3"/>
    <property type="match status" value="1"/>
</dbReference>
<protein>
    <submittedName>
        <fullName evidence="4">RimJ/RimL family protein N-acetyltransferase</fullName>
    </submittedName>
</protein>
<dbReference type="Gene3D" id="3.40.630.30">
    <property type="match status" value="1"/>
</dbReference>
<accession>A0A7W6BD13</accession>
<sequence length="184" mass="20195">MHPRMTESHRHVPRQALVRLRPVADGDRPLLFSLRRDNALQSLLLTVPDATDDAALDAWIERRRTETGGAFLVIEDQNSGKAEGYVQITQVHRRNATGYGGIVLAEGARGLGLGRAALAELALHASRVLGLRKLMAEIDIDNAASIGLHLSLGYREVGLLEAHFADANGMTRDVMLFERRLGDE</sequence>
<gene>
    <name evidence="4" type="ORF">GGQ65_004214</name>
</gene>
<dbReference type="SUPFAM" id="SSF55729">
    <property type="entry name" value="Acyl-CoA N-acyltransferases (Nat)"/>
    <property type="match status" value="1"/>
</dbReference>
<dbReference type="PANTHER" id="PTHR43072">
    <property type="entry name" value="N-ACETYLTRANSFERASE"/>
    <property type="match status" value="1"/>
</dbReference>